<organism evidence="3 4">
    <name type="scientific">Saponaria officinalis</name>
    <name type="common">Common soapwort</name>
    <name type="synonym">Lychnis saponaria</name>
    <dbReference type="NCBI Taxonomy" id="3572"/>
    <lineage>
        <taxon>Eukaryota</taxon>
        <taxon>Viridiplantae</taxon>
        <taxon>Streptophyta</taxon>
        <taxon>Embryophyta</taxon>
        <taxon>Tracheophyta</taxon>
        <taxon>Spermatophyta</taxon>
        <taxon>Magnoliopsida</taxon>
        <taxon>eudicotyledons</taxon>
        <taxon>Gunneridae</taxon>
        <taxon>Pentapetalae</taxon>
        <taxon>Caryophyllales</taxon>
        <taxon>Caryophyllaceae</taxon>
        <taxon>Caryophylleae</taxon>
        <taxon>Saponaria</taxon>
    </lineage>
</organism>
<evidence type="ECO:0000256" key="2">
    <source>
        <dbReference type="PROSITE-ProRule" id="PRU00708"/>
    </source>
</evidence>
<name>A0AAW1LY48_SAPOF</name>
<dbReference type="PANTHER" id="PTHR47859">
    <property type="entry name" value="PENTATRICOPEPTIDE REPEAT-CONTAINING PROTEIN"/>
    <property type="match status" value="1"/>
</dbReference>
<protein>
    <recommendedName>
        <fullName evidence="5">Pentatricopeptide repeat-containing protein</fullName>
    </recommendedName>
</protein>
<reference evidence="3" key="1">
    <citation type="submission" date="2024-03" db="EMBL/GenBank/DDBJ databases">
        <title>WGS assembly of Saponaria officinalis var. Norfolk2.</title>
        <authorList>
            <person name="Jenkins J."/>
            <person name="Shu S."/>
            <person name="Grimwood J."/>
            <person name="Barry K."/>
            <person name="Goodstein D."/>
            <person name="Schmutz J."/>
            <person name="Leebens-Mack J."/>
            <person name="Osbourn A."/>
        </authorList>
    </citation>
    <scope>NUCLEOTIDE SEQUENCE [LARGE SCALE GENOMIC DNA]</scope>
    <source>
        <strain evidence="3">JIC</strain>
    </source>
</reference>
<evidence type="ECO:0000256" key="1">
    <source>
        <dbReference type="ARBA" id="ARBA00022737"/>
    </source>
</evidence>
<dbReference type="InterPro" id="IPR011990">
    <property type="entry name" value="TPR-like_helical_dom_sf"/>
</dbReference>
<dbReference type="Gene3D" id="1.25.40.10">
    <property type="entry name" value="Tetratricopeptide repeat domain"/>
    <property type="match status" value="4"/>
</dbReference>
<accession>A0AAW1LY48</accession>
<proteinExistence type="predicted"/>
<dbReference type="PANTHER" id="PTHR47859:SF1">
    <property type="entry name" value="PENTATRICOPEPTIDE REPEAT-CONTAINING PROTEIN"/>
    <property type="match status" value="1"/>
</dbReference>
<dbReference type="Pfam" id="PF13812">
    <property type="entry name" value="PPR_3"/>
    <property type="match status" value="1"/>
</dbReference>
<dbReference type="Proteomes" id="UP001443914">
    <property type="component" value="Unassembled WGS sequence"/>
</dbReference>
<evidence type="ECO:0000313" key="4">
    <source>
        <dbReference type="Proteomes" id="UP001443914"/>
    </source>
</evidence>
<dbReference type="AlphaFoldDB" id="A0AAW1LY48"/>
<dbReference type="EMBL" id="JBDFQZ010000003">
    <property type="protein sequence ID" value="KAK9740133.1"/>
    <property type="molecule type" value="Genomic_DNA"/>
</dbReference>
<gene>
    <name evidence="3" type="ORF">RND81_03G013900</name>
</gene>
<dbReference type="InterPro" id="IPR002885">
    <property type="entry name" value="PPR_rpt"/>
</dbReference>
<dbReference type="PROSITE" id="PS51375">
    <property type="entry name" value="PPR"/>
    <property type="match status" value="2"/>
</dbReference>
<dbReference type="NCBIfam" id="TIGR00756">
    <property type="entry name" value="PPR"/>
    <property type="match status" value="2"/>
</dbReference>
<feature type="repeat" description="PPR" evidence="2">
    <location>
        <begin position="576"/>
        <end position="610"/>
    </location>
</feature>
<evidence type="ECO:0008006" key="5">
    <source>
        <dbReference type="Google" id="ProtNLM"/>
    </source>
</evidence>
<sequence length="826" mass="93146">MYRTISKWPIRSISEIFSGSTLPKRGKNNGFVAAESYQTAAVWKGKGKQGPATFGYGGESMSKSTSQQIVNALQLGHRNQASSLLSEFDTASHMLNVVDIDNILEYCAKTPDPLFVMETWRVLQEKKITLSRNSYMLIIRALFNGGHVEEAVRLVKFLGENHHVSFILPLYNYLLSACAKMKDVMYRDQCLNLMDQHLLGKNEHTYTALLKLAVWEQNLSAVHGILREHCKYYSLNIISLRKFIWSFTRLKDLESAYKTLQYMVSVALKEGTFLRRTMLGKIYCPSLDIPIPSDTVTNFLDSDSPLDGHLTSNKSVDCEETIINTSKALECSSLNSDASLLEDHKKGPIKKVLRWSFSDVIHACAQCRNAALAEKLIVQMQYLGLEPSPHTYDGFVKAVIPGRGISDTIKLLEIMEKKDVKLYDSTLSILSIRCSRALDLDLAESLLNQITAYSYPHPYNAFLAACDMVDQPERAVQMLAKMRDLNIQPNIRTYELLFSLFGNVNAPYEEGNLLSQANVIQRVNAIHADMLENGVQHSKRSMLNLLKALGSEGMVQEMLRRLYWAEKQLSAHDFLNADVYNTILHSLVEAKEDYKVIEIFKNMKLCGVQPDAATYNIMIDCCSNIRCFKSACALVSLMIRDGFSPQTLTYTALIKVLLEYDAFDEALNLLDQALSEASEPDVLLFNTILLKASLQGRIDVIELVLGVMHREKVQPDPSTCSYVFDAYVDREFFGTAIEALQVLSIRMISMDNDDTIDDIRSKYENLIHSEGPDAEMKIMQYFSHSVNLVAALLNLRWCSFVGSSIPWVPDQNPWAKRLSSDPSAQT</sequence>
<keyword evidence="1" id="KW-0677">Repeat</keyword>
<feature type="repeat" description="PPR" evidence="2">
    <location>
        <begin position="611"/>
        <end position="645"/>
    </location>
</feature>
<comment type="caution">
    <text evidence="3">The sequence shown here is derived from an EMBL/GenBank/DDBJ whole genome shotgun (WGS) entry which is preliminary data.</text>
</comment>
<keyword evidence="4" id="KW-1185">Reference proteome</keyword>
<evidence type="ECO:0000313" key="3">
    <source>
        <dbReference type="EMBL" id="KAK9740133.1"/>
    </source>
</evidence>
<dbReference type="Pfam" id="PF13041">
    <property type="entry name" value="PPR_2"/>
    <property type="match status" value="1"/>
</dbReference>